<evidence type="ECO:0000259" key="2">
    <source>
        <dbReference type="Pfam" id="PF02543"/>
    </source>
</evidence>
<keyword evidence="5" id="KW-1185">Reference proteome</keyword>
<dbReference type="AlphaFoldDB" id="A0A238ZCH1"/>
<feature type="domain" description="Carbamoyltransferase C-terminal" evidence="3">
    <location>
        <begin position="331"/>
        <end position="483"/>
    </location>
</feature>
<dbReference type="PANTHER" id="PTHR34847">
    <property type="entry name" value="NODULATION PROTEIN U"/>
    <property type="match status" value="1"/>
</dbReference>
<dbReference type="RefSeq" id="WP_089313167.1">
    <property type="nucleotide sequence ID" value="NZ_FZNP01000007.1"/>
</dbReference>
<dbReference type="InterPro" id="IPR003696">
    <property type="entry name" value="Carbtransf_dom"/>
</dbReference>
<dbReference type="Gene3D" id="3.90.870.20">
    <property type="entry name" value="Carbamoyltransferase, C-terminal domain"/>
    <property type="match status" value="1"/>
</dbReference>
<organism evidence="4 5">
    <name type="scientific">Actinomadura mexicana</name>
    <dbReference type="NCBI Taxonomy" id="134959"/>
    <lineage>
        <taxon>Bacteria</taxon>
        <taxon>Bacillati</taxon>
        <taxon>Actinomycetota</taxon>
        <taxon>Actinomycetes</taxon>
        <taxon>Streptosporangiales</taxon>
        <taxon>Thermomonosporaceae</taxon>
        <taxon>Actinomadura</taxon>
    </lineage>
</organism>
<dbReference type="CDD" id="cd24033">
    <property type="entry name" value="ASKHA_NBD_NodU_CmcH-like_N"/>
    <property type="match status" value="1"/>
</dbReference>
<dbReference type="PANTHER" id="PTHR34847:SF1">
    <property type="entry name" value="NODULATION PROTEIN U"/>
    <property type="match status" value="1"/>
</dbReference>
<keyword evidence="4" id="KW-0808">Transferase</keyword>
<comment type="similarity">
    <text evidence="1">Belongs to the NodU/CmcH family.</text>
</comment>
<feature type="domain" description="Carbamoyltransferase" evidence="2">
    <location>
        <begin position="99"/>
        <end position="300"/>
    </location>
</feature>
<dbReference type="Gene3D" id="3.30.420.40">
    <property type="match status" value="1"/>
</dbReference>
<gene>
    <name evidence="4" type="ORF">SAMN06265355_107132</name>
</gene>
<evidence type="ECO:0000313" key="5">
    <source>
        <dbReference type="Proteomes" id="UP000198420"/>
    </source>
</evidence>
<name>A0A238ZCH1_9ACTN</name>
<dbReference type="Proteomes" id="UP000198420">
    <property type="component" value="Unassembled WGS sequence"/>
</dbReference>
<proteinExistence type="inferred from homology"/>
<evidence type="ECO:0000313" key="4">
    <source>
        <dbReference type="EMBL" id="SNR81037.1"/>
    </source>
</evidence>
<reference evidence="5" key="1">
    <citation type="submission" date="2017-06" db="EMBL/GenBank/DDBJ databases">
        <authorList>
            <person name="Varghese N."/>
            <person name="Submissions S."/>
        </authorList>
    </citation>
    <scope>NUCLEOTIDE SEQUENCE [LARGE SCALE GENOMIC DNA]</scope>
    <source>
        <strain evidence="5">DSM 44485</strain>
    </source>
</reference>
<evidence type="ECO:0000256" key="1">
    <source>
        <dbReference type="ARBA" id="ARBA00006129"/>
    </source>
</evidence>
<dbReference type="OrthoDB" id="9780777at2"/>
<dbReference type="EMBL" id="FZNP01000007">
    <property type="protein sequence ID" value="SNR81037.1"/>
    <property type="molecule type" value="Genomic_DNA"/>
</dbReference>
<accession>A0A238ZCH1</accession>
<dbReference type="Pfam" id="PF02543">
    <property type="entry name" value="Carbam_trans_N"/>
    <property type="match status" value="1"/>
</dbReference>
<dbReference type="InterPro" id="IPR031730">
    <property type="entry name" value="Carbam_trans_C"/>
</dbReference>
<dbReference type="Pfam" id="PF16861">
    <property type="entry name" value="Carbam_trans_C"/>
    <property type="match status" value="1"/>
</dbReference>
<sequence>MIVWGVSALSHDAALAVVHDDRLLFAGHSERYSRAKNDALLHSGLLNEARAFGPPDQVVWYERPLVKKLRHLRAGQWEHALSRSDLPSRYLRSIGLRRNIPVTYASHHESHAWAGIATSGFDSAAVVVADAIGEFDCFSIFGYTARDGLRLRHRRRYPHSLGLLYSAFTRRCGFKPNEDEYILMGMAAFGKPRHVDDIVDAWIRLDGPGYALRANVHRGIGDWLPDARPEDLAASIQEITERVMLRAAVWAREEIGSPNLILMGGVALNCVSNAVVARDAGFSEVWIFPNPGDAGSSVGAVAAHLRRPLRWPGPYLGTRIDRELDIAAVVRSLTTEGIAAVANGPAEFGPRALGNRSLLADPRPADMRDRVNRVKGRERFRPFAPMIREEILHHHFDVPVRHTPYMQFTARCRNPGEHPAVVHVDGSSRVQSVSRDQHPALHALLTAWEDASGCPMLLNTSLNSRGEPLVNTWRDAERFGEREGVRVH</sequence>
<evidence type="ECO:0000259" key="3">
    <source>
        <dbReference type="Pfam" id="PF16861"/>
    </source>
</evidence>
<dbReference type="GO" id="GO:0016740">
    <property type="term" value="F:transferase activity"/>
    <property type="evidence" value="ECO:0007669"/>
    <property type="project" value="UniProtKB-KW"/>
</dbReference>
<dbReference type="InterPro" id="IPR051338">
    <property type="entry name" value="NodU/CmcH_Carbamoyltrnsfr"/>
</dbReference>
<protein>
    <submittedName>
        <fullName evidence="4">Carbamoyltransferase</fullName>
    </submittedName>
</protein>
<dbReference type="InterPro" id="IPR038152">
    <property type="entry name" value="Carbam_trans_C_sf"/>
</dbReference>